<evidence type="ECO:0008006" key="3">
    <source>
        <dbReference type="Google" id="ProtNLM"/>
    </source>
</evidence>
<organism evidence="1 2">
    <name type="scientific">Cupriavidus pauculus</name>
    <dbReference type="NCBI Taxonomy" id="82633"/>
    <lineage>
        <taxon>Bacteria</taxon>
        <taxon>Pseudomonadati</taxon>
        <taxon>Pseudomonadota</taxon>
        <taxon>Betaproteobacteria</taxon>
        <taxon>Burkholderiales</taxon>
        <taxon>Burkholderiaceae</taxon>
        <taxon>Cupriavidus</taxon>
    </lineage>
</organism>
<dbReference type="AlphaFoldDB" id="A0A5P2H253"/>
<name>A0A5P2H253_9BURK</name>
<dbReference type="RefSeq" id="WP_150371636.1">
    <property type="nucleotide sequence ID" value="NZ_CP044065.1"/>
</dbReference>
<evidence type="ECO:0000313" key="2">
    <source>
        <dbReference type="Proteomes" id="UP000322822"/>
    </source>
</evidence>
<proteinExistence type="predicted"/>
<sequence>MVNPVFHKTEAGQEEIRTRARKLDHKLRALLLIVNGERSQSALLDQVAGMGVGQEALDTLLSLGLIAPSEGSATAEAAPVAALATAAASAAPVGVQTSAADVAGGDGYRELYHFYTDVIGHHLGLRGYVLQVKVEKAATLVELAALRDTLGVALQKAKGDLTAHAIIAELDQLLAQRGVLGVVR</sequence>
<gene>
    <name evidence="1" type="ORF">FOB72_05635</name>
</gene>
<evidence type="ECO:0000313" key="1">
    <source>
        <dbReference type="EMBL" id="QET01573.1"/>
    </source>
</evidence>
<protein>
    <recommendedName>
        <fullName evidence="3">Proline-rich protein</fullName>
    </recommendedName>
</protein>
<dbReference type="OrthoDB" id="8588059at2"/>
<accession>A0A5P2H253</accession>
<reference evidence="1 2" key="1">
    <citation type="submission" date="2019-09" db="EMBL/GenBank/DDBJ databases">
        <title>FDA dAtabase for Regulatory Grade micrObial Sequences (FDA-ARGOS): Supporting development and validation of Infectious Disease Dx tests.</title>
        <authorList>
            <person name="Sciortino C."/>
            <person name="Tallon L."/>
            <person name="Sadzewicz L."/>
            <person name="Vavikolanu K."/>
            <person name="Mehta A."/>
            <person name="Aluvathingal J."/>
            <person name="Nadendla S."/>
            <person name="Nandy P."/>
            <person name="Geyer C."/>
            <person name="Yan Y."/>
            <person name="Sichtig H."/>
        </authorList>
    </citation>
    <scope>NUCLEOTIDE SEQUENCE [LARGE SCALE GENOMIC DNA]</scope>
    <source>
        <strain evidence="1 2">FDAARGOS_664</strain>
    </source>
</reference>
<dbReference type="EMBL" id="CP044065">
    <property type="protein sequence ID" value="QET01573.1"/>
    <property type="molecule type" value="Genomic_DNA"/>
</dbReference>
<dbReference type="Proteomes" id="UP000322822">
    <property type="component" value="Chromosome 1"/>
</dbReference>